<comment type="caution">
    <text evidence="1">The sequence shown here is derived from an EMBL/GenBank/DDBJ whole genome shotgun (WGS) entry which is preliminary data.</text>
</comment>
<dbReference type="Proteomes" id="UP000441404">
    <property type="component" value="Unassembled WGS sequence"/>
</dbReference>
<evidence type="ECO:0000313" key="2">
    <source>
        <dbReference type="Proteomes" id="UP000441404"/>
    </source>
</evidence>
<dbReference type="EMBL" id="WIWJ01000042">
    <property type="protein sequence ID" value="MQT48983.1"/>
    <property type="molecule type" value="Genomic_DNA"/>
</dbReference>
<protein>
    <recommendedName>
        <fullName evidence="3">Restriction endonuclease type IV Mrr domain-containing protein</fullName>
    </recommendedName>
</protein>
<dbReference type="RefSeq" id="WP_044272846.1">
    <property type="nucleotide sequence ID" value="NZ_WIWJ01000042.1"/>
</dbReference>
<organism evidence="1 2">
    <name type="scientific">Pseudomonas helleri</name>
    <dbReference type="NCBI Taxonomy" id="1608996"/>
    <lineage>
        <taxon>Bacteria</taxon>
        <taxon>Pseudomonadati</taxon>
        <taxon>Pseudomonadota</taxon>
        <taxon>Gammaproteobacteria</taxon>
        <taxon>Pseudomonadales</taxon>
        <taxon>Pseudomonadaceae</taxon>
        <taxon>Pseudomonas</taxon>
    </lineage>
</organism>
<proteinExistence type="predicted"/>
<dbReference type="AlphaFoldDB" id="A0A7X1WBU5"/>
<evidence type="ECO:0000313" key="1">
    <source>
        <dbReference type="EMBL" id="MQT48983.1"/>
    </source>
</evidence>
<sequence>MQMINPTHIRFIKLGEGGEWEASSIAERVIRLGYHSPHHQDSLDGNWDAVRRFWLKARGGKEGPTTSSVNQIRAFYELPESCLWITFYKKRLYWCFAEAKVTELSDQSRIREVIGQWSSCDIHGQPLRVENIDGRVTKVQGYRGTICAVDMQDYLIKKINGHTIDEVQAAKDSLQRLRDEVEELIKGLWWHDFELLIDLIFSKSGWQRFSVLGKTEKDIDLDVYSPATQKRAFVQIKSSTSKSDFESYLKSYDEYEQFDEMYFIYHTCKGDLAPTVGERKDIHIWNLSRIARLVVNSGLVEWLINKRS</sequence>
<accession>A0A7X1WBU5</accession>
<evidence type="ECO:0008006" key="3">
    <source>
        <dbReference type="Google" id="ProtNLM"/>
    </source>
</evidence>
<name>A0A7X1WBU5_9PSED</name>
<gene>
    <name evidence="1" type="ORF">GHO40_19960</name>
</gene>
<reference evidence="1 2" key="1">
    <citation type="submission" date="2019-10" db="EMBL/GenBank/DDBJ databases">
        <title>Evaluation of single-gene subtyping targets for Pseudomonas.</title>
        <authorList>
            <person name="Reichler S.J."/>
            <person name="Orsi R.H."/>
            <person name="Wiedmann M."/>
            <person name="Martin N.H."/>
            <person name="Murphy S.I."/>
        </authorList>
    </citation>
    <scope>NUCLEOTIDE SEQUENCE [LARGE SCALE GENOMIC DNA]</scope>
    <source>
        <strain evidence="1 2">FSL R10-3257</strain>
    </source>
</reference>